<dbReference type="Gene3D" id="2.40.50.100">
    <property type="match status" value="1"/>
</dbReference>
<dbReference type="InterPro" id="IPR002930">
    <property type="entry name" value="GCV_H"/>
</dbReference>
<proteinExistence type="inferred from homology"/>
<comment type="cofactor">
    <cofactor evidence="3">
        <name>(R)-lipoate</name>
        <dbReference type="ChEBI" id="CHEBI:83088"/>
    </cofactor>
    <text evidence="3">Binds 1 lipoyl cofactor covalently.</text>
</comment>
<comment type="caution">
    <text evidence="6">The sequence shown here is derived from an EMBL/GenBank/DDBJ whole genome shotgun (WGS) entry which is preliminary data.</text>
</comment>
<dbReference type="GO" id="GO:0019464">
    <property type="term" value="P:glycine decarboxylation via glycine cleavage system"/>
    <property type="evidence" value="ECO:0007669"/>
    <property type="project" value="UniProtKB-UniRule"/>
</dbReference>
<dbReference type="Pfam" id="PF01597">
    <property type="entry name" value="GCV_H"/>
    <property type="match status" value="1"/>
</dbReference>
<evidence type="ECO:0000256" key="3">
    <source>
        <dbReference type="HAMAP-Rule" id="MF_00272"/>
    </source>
</evidence>
<evidence type="ECO:0000256" key="2">
    <source>
        <dbReference type="ARBA" id="ARBA00022823"/>
    </source>
</evidence>
<protein>
    <recommendedName>
        <fullName evidence="3">Glycine cleavage system H protein</fullName>
    </recommendedName>
</protein>
<feature type="domain" description="Lipoyl-binding" evidence="5">
    <location>
        <begin position="22"/>
        <end position="104"/>
    </location>
</feature>
<dbReference type="NCBIfam" id="NF002270">
    <property type="entry name" value="PRK01202.1"/>
    <property type="match status" value="1"/>
</dbReference>
<evidence type="ECO:0000256" key="4">
    <source>
        <dbReference type="PIRSR" id="PIRSR617453-50"/>
    </source>
</evidence>
<dbReference type="HAMAP" id="MF_00272">
    <property type="entry name" value="GcvH"/>
    <property type="match status" value="1"/>
</dbReference>
<dbReference type="GO" id="GO:0005960">
    <property type="term" value="C:glycine cleavage complex"/>
    <property type="evidence" value="ECO:0007669"/>
    <property type="project" value="InterPro"/>
</dbReference>
<comment type="subunit">
    <text evidence="3">The glycine cleavage system is composed of four proteins: P, T, L and H.</text>
</comment>
<dbReference type="PANTHER" id="PTHR11715:SF3">
    <property type="entry name" value="GLYCINE CLEAVAGE SYSTEM H PROTEIN-RELATED"/>
    <property type="match status" value="1"/>
</dbReference>
<dbReference type="PROSITE" id="PS00189">
    <property type="entry name" value="LIPOYL"/>
    <property type="match status" value="1"/>
</dbReference>
<dbReference type="PANTHER" id="PTHR11715">
    <property type="entry name" value="GLYCINE CLEAVAGE SYSTEM H PROTEIN"/>
    <property type="match status" value="1"/>
</dbReference>
<dbReference type="InterPro" id="IPR000089">
    <property type="entry name" value="Biotin_lipoyl"/>
</dbReference>
<dbReference type="SUPFAM" id="SSF51230">
    <property type="entry name" value="Single hybrid motif"/>
    <property type="match status" value="1"/>
</dbReference>
<evidence type="ECO:0000313" key="6">
    <source>
        <dbReference type="EMBL" id="OWK98991.1"/>
    </source>
</evidence>
<evidence type="ECO:0000259" key="5">
    <source>
        <dbReference type="PROSITE" id="PS50968"/>
    </source>
</evidence>
<dbReference type="RefSeq" id="WP_031502115.1">
    <property type="nucleotide sequence ID" value="NZ_JASZ02000004.1"/>
</dbReference>
<reference evidence="6 7" key="1">
    <citation type="submission" date="2017-05" db="EMBL/GenBank/DDBJ databases">
        <title>Genome of Chryseobacterium haifense.</title>
        <authorList>
            <person name="Newman J.D."/>
        </authorList>
    </citation>
    <scope>NUCLEOTIDE SEQUENCE [LARGE SCALE GENOMIC DNA]</scope>
    <source>
        <strain evidence="6 7">DSM 19056</strain>
    </source>
</reference>
<keyword evidence="2 3" id="KW-0450">Lipoyl</keyword>
<dbReference type="EMBL" id="JASZ02000004">
    <property type="protein sequence ID" value="OWK98991.1"/>
    <property type="molecule type" value="Genomic_DNA"/>
</dbReference>
<name>A0A246BBG6_9FLAO</name>
<keyword evidence="7" id="KW-1185">Reference proteome</keyword>
<organism evidence="6 7">
    <name type="scientific">Kaistella haifensis DSM 19056</name>
    <dbReference type="NCBI Taxonomy" id="1450526"/>
    <lineage>
        <taxon>Bacteria</taxon>
        <taxon>Pseudomonadati</taxon>
        <taxon>Bacteroidota</taxon>
        <taxon>Flavobacteriia</taxon>
        <taxon>Flavobacteriales</taxon>
        <taxon>Weeksellaceae</taxon>
        <taxon>Chryseobacterium group</taxon>
        <taxon>Kaistella</taxon>
    </lineage>
</organism>
<comment type="similarity">
    <text evidence="1 3">Belongs to the GcvH family.</text>
</comment>
<dbReference type="GO" id="GO:0009249">
    <property type="term" value="P:protein lipoylation"/>
    <property type="evidence" value="ECO:0007669"/>
    <property type="project" value="TreeGrafter"/>
</dbReference>
<sequence>MNTPSELKYTKDHEWVRVEGNVATIGITDFAQSELGDIVFVDVDSVDDELSSGDVFGSVEAVKTVSDLFLPLTGKVVEFNSDLEDQPELLNTDPYGKGWIIKLEVAEGADTSELLTAEQYQESLG</sequence>
<dbReference type="InterPro" id="IPR003016">
    <property type="entry name" value="2-oxoA_DH_lipoyl-BS"/>
</dbReference>
<gene>
    <name evidence="3" type="primary">gcvH</name>
    <name evidence="6" type="ORF">AP75_03850</name>
</gene>
<dbReference type="AlphaFoldDB" id="A0A246BBG6"/>
<accession>A0A246BBG6</accession>
<evidence type="ECO:0000313" key="7">
    <source>
        <dbReference type="Proteomes" id="UP000197587"/>
    </source>
</evidence>
<dbReference type="InterPro" id="IPR017453">
    <property type="entry name" value="GCV_H_sub"/>
</dbReference>
<evidence type="ECO:0000256" key="1">
    <source>
        <dbReference type="ARBA" id="ARBA00009249"/>
    </source>
</evidence>
<dbReference type="Proteomes" id="UP000197587">
    <property type="component" value="Unassembled WGS sequence"/>
</dbReference>
<comment type="function">
    <text evidence="3">The glycine cleavage system catalyzes the degradation of glycine. The H protein shuttles the methylamine group of glycine from the P protein to the T protein.</text>
</comment>
<dbReference type="PROSITE" id="PS50968">
    <property type="entry name" value="BIOTINYL_LIPOYL"/>
    <property type="match status" value="1"/>
</dbReference>
<feature type="modified residue" description="N6-lipoyllysine" evidence="3 4">
    <location>
        <position position="63"/>
    </location>
</feature>
<dbReference type="InterPro" id="IPR033753">
    <property type="entry name" value="GCV_H/Fam206"/>
</dbReference>
<dbReference type="CDD" id="cd06848">
    <property type="entry name" value="GCS_H"/>
    <property type="match status" value="1"/>
</dbReference>
<dbReference type="InterPro" id="IPR011053">
    <property type="entry name" value="Single_hybrid_motif"/>
</dbReference>
<dbReference type="NCBIfam" id="TIGR00527">
    <property type="entry name" value="gcvH"/>
    <property type="match status" value="1"/>
</dbReference>
<dbReference type="GO" id="GO:0005829">
    <property type="term" value="C:cytosol"/>
    <property type="evidence" value="ECO:0007669"/>
    <property type="project" value="TreeGrafter"/>
</dbReference>